<dbReference type="RefSeq" id="WP_176754059.1">
    <property type="nucleotide sequence ID" value="NZ_FNFY01000005.1"/>
</dbReference>
<evidence type="ECO:0000259" key="3">
    <source>
        <dbReference type="Pfam" id="PF00266"/>
    </source>
</evidence>
<protein>
    <submittedName>
        <fullName evidence="4">Selenocysteine lyase/Cysteine desulfurase</fullName>
    </submittedName>
</protein>
<comment type="cofactor">
    <cofactor evidence="1">
        <name>pyridoxal 5'-phosphate</name>
        <dbReference type="ChEBI" id="CHEBI:597326"/>
    </cofactor>
</comment>
<keyword evidence="4" id="KW-0456">Lyase</keyword>
<evidence type="ECO:0000256" key="2">
    <source>
        <dbReference type="ARBA" id="ARBA00022898"/>
    </source>
</evidence>
<dbReference type="InterPro" id="IPR000192">
    <property type="entry name" value="Aminotrans_V_dom"/>
</dbReference>
<dbReference type="Gene3D" id="3.90.1150.10">
    <property type="entry name" value="Aspartate Aminotransferase, domain 1"/>
    <property type="match status" value="1"/>
</dbReference>
<dbReference type="InterPro" id="IPR015421">
    <property type="entry name" value="PyrdxlP-dep_Trfase_major"/>
</dbReference>
<evidence type="ECO:0000313" key="5">
    <source>
        <dbReference type="Proteomes" id="UP000199008"/>
    </source>
</evidence>
<accession>A0A1G9DAK9</accession>
<evidence type="ECO:0000313" key="4">
    <source>
        <dbReference type="EMBL" id="SDK60825.1"/>
    </source>
</evidence>
<dbReference type="AlphaFoldDB" id="A0A1G9DAK9"/>
<sequence>MKKRNTKFFPDELQNKLRAQFYYLNDDINGNRRIFFENAGGALRLKSTLEKYGEISMIPDSPVRDYDIAQKINQDITDGKEDIRLLLNAEGGEIAISLTASKIIFEMITVAAMDLPKGNIVTTAIEHPSSYDACEFSSQQYGHELRVAEADHSTGSVFLEELLSHIDDDTRIVSLILTSNITGAMHDLEKYTKAIHEKNSEAIIIVDAVQGAPHELIDLSRCHVDGINLAPYKMFGLRGVGFAWLSDRLARLPHHRLLATDETNWDLGSATPAHYASFSKIVDYICEIGFYFNESDDRRMLIEEGMTRITLQEQAILNRLLNGSESIKGTKHLNNVTIHFEEANGINQDLILAMSFSNISNNRAVEIYKKNNIQVFAREASSHYSKRILEAVGLKSLVRVSPVHVHNAEDIDEFLRVTKMIDEM</sequence>
<keyword evidence="2" id="KW-0663">Pyridoxal phosphate</keyword>
<dbReference type="Proteomes" id="UP000199008">
    <property type="component" value="Unassembled WGS sequence"/>
</dbReference>
<dbReference type="InterPro" id="IPR015422">
    <property type="entry name" value="PyrdxlP-dep_Trfase_small"/>
</dbReference>
<dbReference type="GO" id="GO:0016829">
    <property type="term" value="F:lyase activity"/>
    <property type="evidence" value="ECO:0007669"/>
    <property type="project" value="UniProtKB-KW"/>
</dbReference>
<organism evidence="4 5">
    <name type="scientific">Lacicoccus qingdaonensis</name>
    <dbReference type="NCBI Taxonomy" id="576118"/>
    <lineage>
        <taxon>Bacteria</taxon>
        <taxon>Bacillati</taxon>
        <taxon>Bacillota</taxon>
        <taxon>Bacilli</taxon>
        <taxon>Bacillales</taxon>
        <taxon>Salinicoccaceae</taxon>
        <taxon>Lacicoccus</taxon>
    </lineage>
</organism>
<dbReference type="SUPFAM" id="SSF53383">
    <property type="entry name" value="PLP-dependent transferases"/>
    <property type="match status" value="1"/>
</dbReference>
<dbReference type="Pfam" id="PF00266">
    <property type="entry name" value="Aminotran_5"/>
    <property type="match status" value="1"/>
</dbReference>
<dbReference type="STRING" id="576118.SAMN05216216_105111"/>
<gene>
    <name evidence="4" type="ORF">SAMN05216216_105111</name>
</gene>
<dbReference type="PANTHER" id="PTHR43586:SF8">
    <property type="entry name" value="CYSTEINE DESULFURASE 1, CHLOROPLASTIC"/>
    <property type="match status" value="1"/>
</dbReference>
<dbReference type="Gene3D" id="3.40.640.10">
    <property type="entry name" value="Type I PLP-dependent aspartate aminotransferase-like (Major domain)"/>
    <property type="match status" value="1"/>
</dbReference>
<dbReference type="InterPro" id="IPR015424">
    <property type="entry name" value="PyrdxlP-dep_Trfase"/>
</dbReference>
<evidence type="ECO:0000256" key="1">
    <source>
        <dbReference type="ARBA" id="ARBA00001933"/>
    </source>
</evidence>
<keyword evidence="5" id="KW-1185">Reference proteome</keyword>
<reference evidence="5" key="1">
    <citation type="submission" date="2016-10" db="EMBL/GenBank/DDBJ databases">
        <authorList>
            <person name="Varghese N."/>
            <person name="Submissions S."/>
        </authorList>
    </citation>
    <scope>NUCLEOTIDE SEQUENCE [LARGE SCALE GENOMIC DNA]</scope>
    <source>
        <strain evidence="5">CGMCC 1.8895</strain>
    </source>
</reference>
<feature type="domain" description="Aminotransferase class V" evidence="3">
    <location>
        <begin position="34"/>
        <end position="414"/>
    </location>
</feature>
<dbReference type="PANTHER" id="PTHR43586">
    <property type="entry name" value="CYSTEINE DESULFURASE"/>
    <property type="match status" value="1"/>
</dbReference>
<name>A0A1G9DAK9_9BACL</name>
<dbReference type="EMBL" id="FNFY01000005">
    <property type="protein sequence ID" value="SDK60825.1"/>
    <property type="molecule type" value="Genomic_DNA"/>
</dbReference>
<proteinExistence type="predicted"/>